<gene>
    <name evidence="9" type="ORF">GPUN_2249</name>
</gene>
<comment type="caution">
    <text evidence="9">The sequence shown here is derived from an EMBL/GenBank/DDBJ whole genome shotgun (WGS) entry which is preliminary data.</text>
</comment>
<dbReference type="PANTHER" id="PTHR22726">
    <property type="entry name" value="METALLOENDOPEPTIDASE OMA1"/>
    <property type="match status" value="1"/>
</dbReference>
<feature type="domain" description="Peptidase M48" evidence="8">
    <location>
        <begin position="64"/>
        <end position="244"/>
    </location>
</feature>
<evidence type="ECO:0000313" key="10">
    <source>
        <dbReference type="Proteomes" id="UP000053586"/>
    </source>
</evidence>
<evidence type="ECO:0000256" key="2">
    <source>
        <dbReference type="ARBA" id="ARBA00022723"/>
    </source>
</evidence>
<proteinExistence type="inferred from homology"/>
<keyword evidence="5 6" id="KW-0482">Metalloprotease</keyword>
<dbReference type="Gene3D" id="3.30.2010.10">
    <property type="entry name" value="Metalloproteases ('zincins'), catalytic domain"/>
    <property type="match status" value="1"/>
</dbReference>
<dbReference type="CDD" id="cd07331">
    <property type="entry name" value="M48C_Oma1_like"/>
    <property type="match status" value="1"/>
</dbReference>
<organism evidence="9 10">
    <name type="scientific">Glaciecola punicea ACAM 611</name>
    <dbReference type="NCBI Taxonomy" id="1121923"/>
    <lineage>
        <taxon>Bacteria</taxon>
        <taxon>Pseudomonadati</taxon>
        <taxon>Pseudomonadota</taxon>
        <taxon>Gammaproteobacteria</taxon>
        <taxon>Alteromonadales</taxon>
        <taxon>Alteromonadaceae</taxon>
        <taxon>Glaciecola</taxon>
    </lineage>
</organism>
<dbReference type="GO" id="GO:0051603">
    <property type="term" value="P:proteolysis involved in protein catabolic process"/>
    <property type="evidence" value="ECO:0007669"/>
    <property type="project" value="TreeGrafter"/>
</dbReference>
<keyword evidence="10" id="KW-1185">Reference proteome</keyword>
<evidence type="ECO:0000256" key="5">
    <source>
        <dbReference type="ARBA" id="ARBA00023049"/>
    </source>
</evidence>
<evidence type="ECO:0000259" key="8">
    <source>
        <dbReference type="Pfam" id="PF01435"/>
    </source>
</evidence>
<evidence type="ECO:0000256" key="7">
    <source>
        <dbReference type="SAM" id="SignalP"/>
    </source>
</evidence>
<dbReference type="eggNOG" id="COG0501">
    <property type="taxonomic scope" value="Bacteria"/>
</dbReference>
<reference evidence="9 10" key="2">
    <citation type="journal article" date="2017" name="Antonie Van Leeuwenhoek">
        <title>Rhizobium rhizosphaerae sp. nov., a novel species isolated from rice rhizosphere.</title>
        <authorList>
            <person name="Zhao J.J."/>
            <person name="Zhang J."/>
            <person name="Zhang R.J."/>
            <person name="Zhang C.W."/>
            <person name="Yin H.Q."/>
            <person name="Zhang X.X."/>
        </authorList>
    </citation>
    <scope>NUCLEOTIDE SEQUENCE [LARGE SCALE GENOMIC DNA]</scope>
    <source>
        <strain evidence="9 10">ACAM 611</strain>
    </source>
</reference>
<dbReference type="InterPro" id="IPR051156">
    <property type="entry name" value="Mito/Outer_Membr_Metalloprot"/>
</dbReference>
<accession>H5TDI7</accession>
<dbReference type="RefSeq" id="WP_006006438.1">
    <property type="nucleotide sequence ID" value="NZ_BAET01000028.1"/>
</dbReference>
<evidence type="ECO:0000256" key="6">
    <source>
        <dbReference type="RuleBase" id="RU003983"/>
    </source>
</evidence>
<keyword evidence="7" id="KW-0732">Signal</keyword>
<evidence type="ECO:0000313" key="9">
    <source>
        <dbReference type="EMBL" id="GAB56364.1"/>
    </source>
</evidence>
<comment type="similarity">
    <text evidence="6">Belongs to the peptidase M48 family.</text>
</comment>
<dbReference type="AlphaFoldDB" id="H5TDI7"/>
<dbReference type="InterPro" id="IPR001915">
    <property type="entry name" value="Peptidase_M48"/>
</dbReference>
<name>H5TDI7_9ALTE</name>
<evidence type="ECO:0000256" key="4">
    <source>
        <dbReference type="ARBA" id="ARBA00022833"/>
    </source>
</evidence>
<evidence type="ECO:0000256" key="1">
    <source>
        <dbReference type="ARBA" id="ARBA00022670"/>
    </source>
</evidence>
<comment type="cofactor">
    <cofactor evidence="6">
        <name>Zn(2+)</name>
        <dbReference type="ChEBI" id="CHEBI:29105"/>
    </cofactor>
    <text evidence="6">Binds 1 zinc ion per subunit.</text>
</comment>
<evidence type="ECO:0000256" key="3">
    <source>
        <dbReference type="ARBA" id="ARBA00022801"/>
    </source>
</evidence>
<feature type="chain" id="PRO_5003598261" description="Peptidase M48 domain-containing protein" evidence="7">
    <location>
        <begin position="21"/>
        <end position="266"/>
    </location>
</feature>
<dbReference type="OrthoDB" id="9810445at2"/>
<dbReference type="GO" id="GO:0016020">
    <property type="term" value="C:membrane"/>
    <property type="evidence" value="ECO:0007669"/>
    <property type="project" value="TreeGrafter"/>
</dbReference>
<feature type="signal peptide" evidence="7">
    <location>
        <begin position="1"/>
        <end position="20"/>
    </location>
</feature>
<dbReference type="STRING" id="56804.BAE46_05095"/>
<keyword evidence="2" id="KW-0479">Metal-binding</keyword>
<dbReference type="Proteomes" id="UP000053586">
    <property type="component" value="Unassembled WGS sequence"/>
</dbReference>
<protein>
    <recommendedName>
        <fullName evidence="8">Peptidase M48 domain-containing protein</fullName>
    </recommendedName>
</protein>
<keyword evidence="4 6" id="KW-0862">Zinc</keyword>
<dbReference type="EMBL" id="BAET01000028">
    <property type="protein sequence ID" value="GAB56364.1"/>
    <property type="molecule type" value="Genomic_DNA"/>
</dbReference>
<dbReference type="Pfam" id="PF01435">
    <property type="entry name" value="Peptidase_M48"/>
    <property type="match status" value="1"/>
</dbReference>
<dbReference type="GO" id="GO:0046872">
    <property type="term" value="F:metal ion binding"/>
    <property type="evidence" value="ECO:0007669"/>
    <property type="project" value="UniProtKB-KW"/>
</dbReference>
<dbReference type="PANTHER" id="PTHR22726:SF24">
    <property type="entry name" value="M48 FAMILY METALLOPEPTIDASE"/>
    <property type="match status" value="1"/>
</dbReference>
<keyword evidence="1 6" id="KW-0645">Protease</keyword>
<keyword evidence="3 6" id="KW-0378">Hydrolase</keyword>
<reference evidence="9 10" key="1">
    <citation type="journal article" date="2012" name="J. Bacteriol.">
        <title>Genome sequence of proteorhodopsin-containing sea ice bacterium Glaciecola punicea ACAM 611T.</title>
        <authorList>
            <person name="Qin Q.-L."/>
            <person name="Xie B.-B."/>
            <person name="Shu Y.-L."/>
            <person name="Rong J.-C."/>
            <person name="Zhao D.-L."/>
            <person name="Zhang X.-Y."/>
            <person name="Chen X.-L."/>
            <person name="Zhou B.-C."/>
            <person name="Zhanga Y.-Z."/>
        </authorList>
    </citation>
    <scope>NUCLEOTIDE SEQUENCE [LARGE SCALE GENOMIC DNA]</scope>
    <source>
        <strain evidence="9 10">ACAM 611</strain>
    </source>
</reference>
<dbReference type="GO" id="GO:0004222">
    <property type="term" value="F:metalloendopeptidase activity"/>
    <property type="evidence" value="ECO:0007669"/>
    <property type="project" value="InterPro"/>
</dbReference>
<sequence>MKLMAIKALAVIATALLLNACATSPTGRSQVLLFPDGELATMGQQAFAGMKSDIKISNKPVANDMVQCIARELLKYVDDSVYKGEWEVVVFDDDQVNAFALPGGKIGVYTGLLNVAVNQHQVAAVIGHEIGHVIAKHGNERMSNNAVIGFGQQAVGQVLAANQVSQTPEIMMALGVGLQFGTLKYSRVHESEADEIGLTLMAKAGFKPTESVSLWQNMAAQSGGKRQPEFMSTHPAPESRIENLINQMPQAEKLFKAARNRPNCGD</sequence>